<feature type="compositionally biased region" description="Low complexity" evidence="6">
    <location>
        <begin position="1680"/>
        <end position="1694"/>
    </location>
</feature>
<proteinExistence type="inferred from homology"/>
<feature type="compositionally biased region" description="Polar residues" evidence="6">
    <location>
        <begin position="1654"/>
        <end position="1675"/>
    </location>
</feature>
<feature type="transmembrane region" description="Helical" evidence="7">
    <location>
        <begin position="137"/>
        <end position="163"/>
    </location>
</feature>
<dbReference type="Gene3D" id="1.20.1730.10">
    <property type="entry name" value="Sodium/glucose cotransporter"/>
    <property type="match status" value="1"/>
</dbReference>
<dbReference type="InterPro" id="IPR001734">
    <property type="entry name" value="Na/solute_symporter"/>
</dbReference>
<keyword evidence="10" id="KW-1185">Reference proteome</keyword>
<dbReference type="InterPro" id="IPR000073">
    <property type="entry name" value="AB_hydrolase_1"/>
</dbReference>
<evidence type="ECO:0000256" key="2">
    <source>
        <dbReference type="ARBA" id="ARBA00006434"/>
    </source>
</evidence>
<dbReference type="GO" id="GO:0005886">
    <property type="term" value="C:plasma membrane"/>
    <property type="evidence" value="ECO:0007669"/>
    <property type="project" value="TreeGrafter"/>
</dbReference>
<feature type="transmembrane region" description="Helical" evidence="7">
    <location>
        <begin position="292"/>
        <end position="314"/>
    </location>
</feature>
<feature type="transmembrane region" description="Helical" evidence="7">
    <location>
        <begin position="334"/>
        <end position="359"/>
    </location>
</feature>
<dbReference type="PANTHER" id="PTHR46154">
    <property type="match status" value="1"/>
</dbReference>
<feature type="compositionally biased region" description="Polar residues" evidence="6">
    <location>
        <begin position="1695"/>
        <end position="1714"/>
    </location>
</feature>
<feature type="region of interest" description="Disordered" evidence="6">
    <location>
        <begin position="1309"/>
        <end position="1337"/>
    </location>
</feature>
<dbReference type="EMBL" id="SGPL01000530">
    <property type="protein sequence ID" value="THH11139.1"/>
    <property type="molecule type" value="Genomic_DNA"/>
</dbReference>
<feature type="region of interest" description="Disordered" evidence="6">
    <location>
        <begin position="1210"/>
        <end position="1239"/>
    </location>
</feature>
<feature type="compositionally biased region" description="Low complexity" evidence="6">
    <location>
        <begin position="1455"/>
        <end position="1467"/>
    </location>
</feature>
<feature type="transmembrane region" description="Helical" evidence="7">
    <location>
        <begin position="425"/>
        <end position="447"/>
    </location>
</feature>
<dbReference type="PROSITE" id="PS50283">
    <property type="entry name" value="NA_SOLUT_SYMP_3"/>
    <property type="match status" value="1"/>
</dbReference>
<keyword evidence="4 7" id="KW-1133">Transmembrane helix</keyword>
<feature type="domain" description="AB hydrolase-1" evidence="8">
    <location>
        <begin position="814"/>
        <end position="1076"/>
    </location>
</feature>
<feature type="transmembrane region" description="Helical" evidence="7">
    <location>
        <begin position="1105"/>
        <end position="1127"/>
    </location>
</feature>
<comment type="similarity">
    <text evidence="2">Belongs to the sodium:solute symporter (SSF) (TC 2.A.21) family.</text>
</comment>
<dbReference type="Proteomes" id="UP000310158">
    <property type="component" value="Unassembled WGS sequence"/>
</dbReference>
<feature type="compositionally biased region" description="Polar residues" evidence="6">
    <location>
        <begin position="1593"/>
        <end position="1603"/>
    </location>
</feature>
<evidence type="ECO:0000256" key="4">
    <source>
        <dbReference type="ARBA" id="ARBA00022989"/>
    </source>
</evidence>
<evidence type="ECO:0000256" key="5">
    <source>
        <dbReference type="ARBA" id="ARBA00023136"/>
    </source>
</evidence>
<evidence type="ECO:0000259" key="8">
    <source>
        <dbReference type="Pfam" id="PF12697"/>
    </source>
</evidence>
<feature type="compositionally biased region" description="Basic and acidic residues" evidence="6">
    <location>
        <begin position="1311"/>
        <end position="1321"/>
    </location>
</feature>
<dbReference type="PANTHER" id="PTHR46154:SF2">
    <property type="entry name" value="SOLUTE SYMPORTER FAMILY TRANSPORTER (AFU_ORTHOLOGUE AFUA_6G03200)"/>
    <property type="match status" value="1"/>
</dbReference>
<dbReference type="CDD" id="cd11476">
    <property type="entry name" value="SLC5sbd_DUR3"/>
    <property type="match status" value="1"/>
</dbReference>
<keyword evidence="3 7" id="KW-0812">Transmembrane</keyword>
<feature type="region of interest" description="Disordered" evidence="6">
    <location>
        <begin position="530"/>
        <end position="550"/>
    </location>
</feature>
<feature type="region of interest" description="Disordered" evidence="6">
    <location>
        <begin position="1370"/>
        <end position="1467"/>
    </location>
</feature>
<feature type="compositionally biased region" description="Polar residues" evidence="6">
    <location>
        <begin position="1627"/>
        <end position="1646"/>
    </location>
</feature>
<feature type="transmembrane region" description="Helical" evidence="7">
    <location>
        <begin position="200"/>
        <end position="220"/>
    </location>
</feature>
<sequence length="1790" mass="192513">MTAIAHPLPQGVGYGVVLGLGFFFALMMNVITWVQAKYSHFSPNSASEFTAASRSLKTGIVVAGILSSWTWSLTLLQSATESYNIGISGGYWYAVGGTLQIAVFSVIASKVKMNANHATTFPEVAYIRFGTVGHLSFLWCGIVCNAIVSACILLGGGAVVSALTGMNAYAALFLIPVGVAVYVATGGLRATFISDATHTFFLLGILLCFGFITYAKSAVIGSPGKMWDLLTEAAKKAPVEGNYHGSYLTFRSRSGAIFAVQSIITGFGLVTCDQGYWSRAIASNPSTTAKAYFLGGFAWFSIPLACGTVLGLGARALGVLPDFPVLTSEDVGAGLAGVATASYLLGTAGSVLMLLLIFLSVTSALSAEMIATSTLLSYDVYRHYFRPSASSYEVVNASRYFIVFWAIFSGGLASIFKAVGINLGWLFYFLGVATASGVFPIALTFTWKDLSKAGAVAGSLGGMAIALIVWLATAKGIGGAITVQTLSDQWVSFAGNAAAIISGGVLSIGLSLWRPANFDWEKTRNMAAIKEPSTTNDSAEEVKRDEKDDLDAERASYSVELAEKPQEHDGLDFAGLQRTFKIYGFIFASLALIITFIIPVPLGAAPYVFSKRFLAFVVAVMFIWLFIAAFLVVFLPIIESRKALWRIARQLVSVSELLLIPEFLNYSYSDYGYSLISQTNNLPDMAFPALPSPLRETAFGPCYALSTHLVPSAFPRSSADVSQPQVPINETKAERKARLSRLASEMIDRKRKQESGQSLGEGSRAVLWNCLNRYVRRAVPKEKNRKHLTLFFAHANGLHKEVGTLTEVLTCIDEVWTFDAVQHGDSGLINAAQLRGIFDWADNARDILNFFLQYLPDSVSADPLPVHLERVPSSVSEERRVHGFRERSLVSVGHSFGGCSLVLAAHAIPSLFSDLVLIDPVIIPSGYDRSENLRTLVLGAISRRETWSSREEAHRLLSASPFFGRWDPEVLKVYIEHALASDPRGIVRLKTTGIQEATVFLENLVANEAWVLLSQLDKRIALKWIMPGSGPGQDSGFSSNEVTQERIWLRPQNSSNRRIPGGGHLVVQEKPKEVVEKRHSADEIHSFLIEKFGKRPSTPPNARLLSYRVFLAFYASILTSVIAAPAAEVSQRRSVLVRRAGSNSIQVWVPIVVVVLMVVAVILVIWGKRKKWWKKLRGVSLDNLVSPRSTSVTTNANGVRELTAEEIAGPAAAAQAQARPARNRRNNRRTPSQISTRSLPVYMKEPGEHELVIIQGSKDMEDNPMEPTTIIMPSVEETDSESIGHSRNDSHSSSIYATIPTHAHVQTPLLHGDENHDHDNANESSPRTPGDEGNDSSAALLQESDVVDPRGEAPAYFEVIGDLSENDLSRMQSTETAPGLRAPSWKRTSSPHARDNSGPAVSLESDESAGRPSISGARPSTATRPSTHRPSLSGTGSMFSIASSPLRPMSRSRTRSNSNFNQTRVPLTSPSTISISSISAPLSHTLTRTDFVYPKSGPTPEQLKLISSREAVGKFGVPYGADALAYVASTSRLDLHGPPPEFDSHGEELLSIDGLPVAGSSGYRPPSGLSTSQNDLSRESSRDVAVASDAQERPSQTVLSPSSEGHPISTLDPTGEVSVDVSHEAEPTNQISVLHQPEATITSASPAGTPEAPSPTSNSAPFSDSEHLTVTTDTITDPKPSSLTLTMASSSSMPVSTTAVPAPQSSAKSPQLSMAPTAFRLSASAQNMRSESRASSALSFATAEEGDTDTETPTTPNAKVRIPSPEPALGARGRRHDTDDAASPAGSVLT</sequence>
<feature type="transmembrane region" description="Helical" evidence="7">
    <location>
        <begin position="493"/>
        <end position="513"/>
    </location>
</feature>
<gene>
    <name evidence="9" type="ORF">EW146_g8142</name>
</gene>
<evidence type="ECO:0000256" key="6">
    <source>
        <dbReference type="SAM" id="MobiDB-lite"/>
    </source>
</evidence>
<feature type="compositionally biased region" description="Polar residues" evidence="6">
    <location>
        <begin position="1723"/>
        <end position="1739"/>
    </location>
</feature>
<feature type="region of interest" description="Disordered" evidence="6">
    <location>
        <begin position="1554"/>
        <end position="1790"/>
    </location>
</feature>
<feature type="transmembrane region" description="Helical" evidence="7">
    <location>
        <begin position="255"/>
        <end position="272"/>
    </location>
</feature>
<protein>
    <recommendedName>
        <fullName evidence="8">AB hydrolase-1 domain-containing protein</fullName>
    </recommendedName>
</protein>
<name>A0A4S4LGZ3_9AGAM</name>
<feature type="compositionally biased region" description="Polar residues" evidence="6">
    <location>
        <begin position="1418"/>
        <end position="1443"/>
    </location>
</feature>
<feature type="transmembrane region" description="Helical" evidence="7">
    <location>
        <begin position="12"/>
        <end position="34"/>
    </location>
</feature>
<dbReference type="Gene3D" id="3.40.50.1820">
    <property type="entry name" value="alpha/beta hydrolase"/>
    <property type="match status" value="1"/>
</dbReference>
<evidence type="ECO:0000256" key="1">
    <source>
        <dbReference type="ARBA" id="ARBA00004141"/>
    </source>
</evidence>
<accession>A0A4S4LGZ3</accession>
<dbReference type="InterPro" id="IPR031155">
    <property type="entry name" value="DUR"/>
</dbReference>
<dbReference type="Pfam" id="PF00474">
    <property type="entry name" value="SSF"/>
    <property type="match status" value="1"/>
</dbReference>
<dbReference type="InterPro" id="IPR038377">
    <property type="entry name" value="Na/Glc_symporter_sf"/>
</dbReference>
<feature type="transmembrane region" description="Helical" evidence="7">
    <location>
        <begin position="400"/>
        <end position="419"/>
    </location>
</feature>
<comment type="subcellular location">
    <subcellularLocation>
        <location evidence="1">Membrane</location>
        <topology evidence="1">Multi-pass membrane protein</topology>
    </subcellularLocation>
</comment>
<reference evidence="9 10" key="1">
    <citation type="submission" date="2019-02" db="EMBL/GenBank/DDBJ databases">
        <title>Genome sequencing of the rare red list fungi Bondarzewia mesenterica.</title>
        <authorList>
            <person name="Buettner E."/>
            <person name="Kellner H."/>
        </authorList>
    </citation>
    <scope>NUCLEOTIDE SEQUENCE [LARGE SCALE GENOMIC DNA]</scope>
    <source>
        <strain evidence="9 10">DSM 108281</strain>
    </source>
</reference>
<evidence type="ECO:0000256" key="7">
    <source>
        <dbReference type="SAM" id="Phobius"/>
    </source>
</evidence>
<dbReference type="GO" id="GO:0015204">
    <property type="term" value="F:urea transmembrane transporter activity"/>
    <property type="evidence" value="ECO:0007669"/>
    <property type="project" value="InterPro"/>
</dbReference>
<evidence type="ECO:0000313" key="10">
    <source>
        <dbReference type="Proteomes" id="UP000310158"/>
    </source>
</evidence>
<feature type="compositionally biased region" description="Low complexity" evidence="6">
    <location>
        <begin position="1210"/>
        <end position="1220"/>
    </location>
</feature>
<feature type="transmembrane region" description="Helical" evidence="7">
    <location>
        <begin position="91"/>
        <end position="108"/>
    </location>
</feature>
<dbReference type="OrthoDB" id="6132759at2759"/>
<feature type="transmembrane region" description="Helical" evidence="7">
    <location>
        <begin position="614"/>
        <end position="638"/>
    </location>
</feature>
<feature type="transmembrane region" description="Helical" evidence="7">
    <location>
        <begin position="582"/>
        <end position="602"/>
    </location>
</feature>
<dbReference type="InterPro" id="IPR029058">
    <property type="entry name" value="AB_hydrolase_fold"/>
</dbReference>
<feature type="transmembrane region" description="Helical" evidence="7">
    <location>
        <begin position="169"/>
        <end position="188"/>
    </location>
</feature>
<dbReference type="SUPFAM" id="SSF53474">
    <property type="entry name" value="alpha/beta-Hydrolases"/>
    <property type="match status" value="1"/>
</dbReference>
<evidence type="ECO:0000256" key="3">
    <source>
        <dbReference type="ARBA" id="ARBA00022692"/>
    </source>
</evidence>
<comment type="caution">
    <text evidence="9">The sequence shown here is derived from an EMBL/GenBank/DDBJ whole genome shotgun (WGS) entry which is preliminary data.</text>
</comment>
<feature type="transmembrane region" description="Helical" evidence="7">
    <location>
        <begin position="1147"/>
        <end position="1167"/>
    </location>
</feature>
<keyword evidence="5 7" id="KW-0472">Membrane</keyword>
<dbReference type="Pfam" id="PF12697">
    <property type="entry name" value="Abhydrolase_6"/>
    <property type="match status" value="1"/>
</dbReference>
<feature type="transmembrane region" description="Helical" evidence="7">
    <location>
        <begin position="454"/>
        <end position="473"/>
    </location>
</feature>
<organism evidence="9 10">
    <name type="scientific">Bondarzewia mesenterica</name>
    <dbReference type="NCBI Taxonomy" id="1095465"/>
    <lineage>
        <taxon>Eukaryota</taxon>
        <taxon>Fungi</taxon>
        <taxon>Dikarya</taxon>
        <taxon>Basidiomycota</taxon>
        <taxon>Agaricomycotina</taxon>
        <taxon>Agaricomycetes</taxon>
        <taxon>Russulales</taxon>
        <taxon>Bondarzewiaceae</taxon>
        <taxon>Bondarzewia</taxon>
    </lineage>
</organism>
<evidence type="ECO:0000313" key="9">
    <source>
        <dbReference type="EMBL" id="THH11139.1"/>
    </source>
</evidence>